<dbReference type="Pfam" id="PF00664">
    <property type="entry name" value="ABC_membrane"/>
    <property type="match status" value="2"/>
</dbReference>
<evidence type="ECO:0000313" key="12">
    <source>
        <dbReference type="EMBL" id="CED83809.1"/>
    </source>
</evidence>
<dbReference type="PROSITE" id="PS00211">
    <property type="entry name" value="ABC_TRANSPORTER_1"/>
    <property type="match status" value="2"/>
</dbReference>
<dbReference type="SUPFAM" id="SSF90123">
    <property type="entry name" value="ABC transporter transmembrane region"/>
    <property type="match status" value="2"/>
</dbReference>
<evidence type="ECO:0000259" key="11">
    <source>
        <dbReference type="PROSITE" id="PS50929"/>
    </source>
</evidence>
<dbReference type="EMBL" id="LN483157">
    <property type="protein sequence ID" value="CED83809.1"/>
    <property type="molecule type" value="Genomic_DNA"/>
</dbReference>
<proteinExistence type="predicted"/>
<feature type="transmembrane region" description="Helical" evidence="9">
    <location>
        <begin position="387"/>
        <end position="408"/>
    </location>
</feature>
<dbReference type="GO" id="GO:0005524">
    <property type="term" value="F:ATP binding"/>
    <property type="evidence" value="ECO:0007669"/>
    <property type="project" value="UniProtKB-KW"/>
</dbReference>
<reference evidence="12" key="1">
    <citation type="submission" date="2014-08" db="EMBL/GenBank/DDBJ databases">
        <authorList>
            <person name="Sharma Rahul"/>
            <person name="Thines Marco"/>
        </authorList>
    </citation>
    <scope>NUCLEOTIDE SEQUENCE</scope>
</reference>
<keyword evidence="7 9" id="KW-1133">Transmembrane helix</keyword>
<feature type="domain" description="ABC transporter" evidence="10">
    <location>
        <begin position="1231"/>
        <end position="1479"/>
    </location>
</feature>
<feature type="transmembrane region" description="Helical" evidence="9">
    <location>
        <begin position="948"/>
        <end position="968"/>
    </location>
</feature>
<dbReference type="GO" id="GO:0016887">
    <property type="term" value="F:ATP hydrolysis activity"/>
    <property type="evidence" value="ECO:0007669"/>
    <property type="project" value="InterPro"/>
</dbReference>
<accession>A0A0F7ST81</accession>
<dbReference type="SMART" id="SM00382">
    <property type="entry name" value="AAA"/>
    <property type="match status" value="2"/>
</dbReference>
<feature type="domain" description="ABC transmembrane type-1" evidence="11">
    <location>
        <begin position="911"/>
        <end position="1189"/>
    </location>
</feature>
<dbReference type="InterPro" id="IPR011527">
    <property type="entry name" value="ABC1_TM_dom"/>
</dbReference>
<evidence type="ECO:0000256" key="1">
    <source>
        <dbReference type="ARBA" id="ARBA00004141"/>
    </source>
</evidence>
<evidence type="ECO:0000256" key="2">
    <source>
        <dbReference type="ARBA" id="ARBA00022448"/>
    </source>
</evidence>
<keyword evidence="3 9" id="KW-0812">Transmembrane</keyword>
<dbReference type="Gene3D" id="3.40.50.300">
    <property type="entry name" value="P-loop containing nucleotide triphosphate hydrolases"/>
    <property type="match status" value="2"/>
</dbReference>
<evidence type="ECO:0000256" key="9">
    <source>
        <dbReference type="SAM" id="Phobius"/>
    </source>
</evidence>
<dbReference type="InterPro" id="IPR050173">
    <property type="entry name" value="ABC_transporter_C-like"/>
</dbReference>
<sequence length="1495" mass="165626">MGITDQVDLIDESNWIVSDGRRRILNFLGCLAELIAAVLHLSYSIGHGQTSSLKPILFCLYWFLPLSSLGRARWHLPSTILLLPPIYFTHFQAGSTYLQVISIILFFLSGTAQCEPERQFIPQDFDKDFQISETGTEQTEKECKGNVGGSASSSVLGWLFFQWPLPLLRLSQSKPLLYPSDLPHLPRKLRSREILSRPAVKDMFDKLLAGQKHTNETESWKLLLRLLWNTNRTGILVLLLLAVIKALLTFLPAYILSLLIQSLEKKSYIPSLSPSFILSQIASSPTPTESNSSYPTKEQITLCVALAATGALSGILSSHQAYWDLENVSEPIKIQLRALLFQKTLRRMDIVALPTSTDEGAGGVGKTQVLNLFTVDVARLAGFGSDAAGVIIAFVDLVIGTTLLYRLLGPSAFVGILLNTASIPLNKSLASITFDVDRRRSLARDQRIAGVDEVLGGIRTVKFEAAEHHWEKKLGMLRNNEVRLQRLRYHLGTLYNLIWGSLPILCLLITFTIFTKIQHGDLIPSVAFPSLAIFNSLTQVWTILPGTFIKLTEGLVSLQRLAGYLRGSEVQPVARTENFKDNSFRIIDATILYPSSRSDVTTSSPPTSLRPFSLRSISISIPPNALTLVCGPVASGKSLLLLSLLGEADLLEGSIGFPRTLDSSFRSEDIMIKEEEWLVEGSAFVPQTPWLQSGSIQSNILFGLPFNRSRYLRVLEVCSLNPDLEIFPDKDLTEIGENGRVLSGGQKARISLARAIYSRAKHLVIDDIMSAVDAHTAQIIYEKCLKGPMVADRTVVLVTHHVSLCLSASTQVIALDNGCVQYSGDSDTFATSPHFQDFLREEDEEAQREEELVESLESTFEDLPSNDNNTKHKSPVKLIKKETREEGNISSAAYIYFLSSCGGMFYWTAFTIVYLGTQALDLLTAWWLRKWTDAAGLSHPARSLDYYLAIYACITFFGVIASALRWIILYNGATTRASSIIHQRLLKNVLHEPLRYFESTAHGTLLNRFSVDMSRVDGFLPDDWARVVMYTLSLASSVGVITIITPSFLWAIAVIAPIIVVVGIRYAKITRDLRRLDSVSLSPLFSLWSEVISGGGILVVRAFGSSSSFMDRMLSNVDAQTSRYFHGFSVYLWLITTFTGLNGILIGSAGLILLYSTQDAALAGFSLTFAMSISSGMLDLMLRYVSLELTMVAVERIKQFSEDDQKSGSILKSESTAGVHPPAAWPMAGEIRVQNLCVRYAPHLPDALSDISFHVRPGEKVGVCGPTGSGKSSLALSFFRFMEAYSGQIILDDLDISKLMLNAVRSRLTIIPQDPTIMSGTLRSALDLYDECTDSEIFDALRRVHLLKDSSDTNGAPDMDEGQNDSVFSSLDNEVAQHGSNFSQGQRQLLLLARALLRRSKVMILDEATSSIDFATDHLLTATIQEAFQDSTLLVIAHRLRTIIQYDKVLFLLKGKVMEYDSPRNLLQNPSSHFYQLCQSSGELSELKRLAELNT</sequence>
<feature type="transmembrane region" description="Helical" evidence="9">
    <location>
        <begin position="1048"/>
        <end position="1067"/>
    </location>
</feature>
<dbReference type="CDD" id="cd18604">
    <property type="entry name" value="ABC_6TM_VMR1_D2_like"/>
    <property type="match status" value="1"/>
</dbReference>
<dbReference type="FunFam" id="1.20.1560.10:FF:000013">
    <property type="entry name" value="ABC transporter C family member 2"/>
    <property type="match status" value="1"/>
</dbReference>
<dbReference type="PROSITE" id="PS50929">
    <property type="entry name" value="ABC_TM1F"/>
    <property type="match status" value="2"/>
</dbReference>
<dbReference type="GO" id="GO:0140359">
    <property type="term" value="F:ABC-type transporter activity"/>
    <property type="evidence" value="ECO:0007669"/>
    <property type="project" value="InterPro"/>
</dbReference>
<keyword evidence="8 9" id="KW-0472">Membrane</keyword>
<feature type="domain" description="ABC transmembrane type-1" evidence="11">
    <location>
        <begin position="236"/>
        <end position="553"/>
    </location>
</feature>
<evidence type="ECO:0000256" key="8">
    <source>
        <dbReference type="ARBA" id="ARBA00023136"/>
    </source>
</evidence>
<dbReference type="InterPro" id="IPR003593">
    <property type="entry name" value="AAA+_ATPase"/>
</dbReference>
<dbReference type="CDD" id="cd03244">
    <property type="entry name" value="ABCC_MRP_domain2"/>
    <property type="match status" value="1"/>
</dbReference>
<evidence type="ECO:0000256" key="7">
    <source>
        <dbReference type="ARBA" id="ARBA00022989"/>
    </source>
</evidence>
<comment type="subcellular location">
    <subcellularLocation>
        <location evidence="1">Membrane</location>
        <topology evidence="1">Multi-pass membrane protein</topology>
    </subcellularLocation>
</comment>
<dbReference type="PANTHER" id="PTHR24223">
    <property type="entry name" value="ATP-BINDING CASSETTE SUB-FAMILY C"/>
    <property type="match status" value="1"/>
</dbReference>
<keyword evidence="6" id="KW-0067">ATP-binding</keyword>
<dbReference type="InterPro" id="IPR027417">
    <property type="entry name" value="P-loop_NTPase"/>
</dbReference>
<evidence type="ECO:0000259" key="10">
    <source>
        <dbReference type="PROSITE" id="PS50893"/>
    </source>
</evidence>
<dbReference type="GO" id="GO:0000329">
    <property type="term" value="C:fungal-type vacuole membrane"/>
    <property type="evidence" value="ECO:0007669"/>
    <property type="project" value="TreeGrafter"/>
</dbReference>
<evidence type="ECO:0000256" key="4">
    <source>
        <dbReference type="ARBA" id="ARBA00022737"/>
    </source>
</evidence>
<feature type="domain" description="ABC transporter" evidence="10">
    <location>
        <begin position="595"/>
        <end position="842"/>
    </location>
</feature>
<feature type="transmembrane region" description="Helical" evidence="9">
    <location>
        <begin position="86"/>
        <end position="108"/>
    </location>
</feature>
<dbReference type="CDD" id="cd03250">
    <property type="entry name" value="ABCC_MRP_domain1"/>
    <property type="match status" value="1"/>
</dbReference>
<organism evidence="12">
    <name type="scientific">Phaffia rhodozyma</name>
    <name type="common">Yeast</name>
    <name type="synonym">Xanthophyllomyces dendrorhous</name>
    <dbReference type="NCBI Taxonomy" id="264483"/>
    <lineage>
        <taxon>Eukaryota</taxon>
        <taxon>Fungi</taxon>
        <taxon>Dikarya</taxon>
        <taxon>Basidiomycota</taxon>
        <taxon>Agaricomycotina</taxon>
        <taxon>Tremellomycetes</taxon>
        <taxon>Cystofilobasidiales</taxon>
        <taxon>Mrakiaceae</taxon>
        <taxon>Phaffia</taxon>
    </lineage>
</organism>
<keyword evidence="2" id="KW-0813">Transport</keyword>
<protein>
    <submittedName>
        <fullName evidence="12">Multidrug resistance-associated protein/mitoxantrone resistance protein, ABC superfamily</fullName>
    </submittedName>
</protein>
<dbReference type="Pfam" id="PF00005">
    <property type="entry name" value="ABC_tran"/>
    <property type="match status" value="2"/>
</dbReference>
<feature type="transmembrane region" description="Helical" evidence="9">
    <location>
        <begin position="1130"/>
        <end position="1155"/>
    </location>
</feature>
<dbReference type="SUPFAM" id="SSF52540">
    <property type="entry name" value="P-loop containing nucleoside triphosphate hydrolases"/>
    <property type="match status" value="2"/>
</dbReference>
<dbReference type="InterPro" id="IPR003439">
    <property type="entry name" value="ABC_transporter-like_ATP-bd"/>
</dbReference>
<keyword evidence="5" id="KW-0547">Nucleotide-binding</keyword>
<name>A0A0F7ST81_PHARH</name>
<dbReference type="CDD" id="cd18596">
    <property type="entry name" value="ABC_6TM_VMR1_D1_like"/>
    <property type="match status" value="1"/>
</dbReference>
<keyword evidence="4" id="KW-0677">Repeat</keyword>
<feature type="transmembrane region" description="Helical" evidence="9">
    <location>
        <begin position="904"/>
        <end position="928"/>
    </location>
</feature>
<dbReference type="InterPro" id="IPR017871">
    <property type="entry name" value="ABC_transporter-like_CS"/>
</dbReference>
<feature type="transmembrane region" description="Helical" evidence="9">
    <location>
        <begin position="493"/>
        <end position="514"/>
    </location>
</feature>
<dbReference type="FunFam" id="3.40.50.300:FF:001354">
    <property type="entry name" value="ATP-binding cassette (ABC) transporter, putative"/>
    <property type="match status" value="1"/>
</dbReference>
<evidence type="ECO:0000256" key="6">
    <source>
        <dbReference type="ARBA" id="ARBA00022840"/>
    </source>
</evidence>
<feature type="transmembrane region" description="Helical" evidence="9">
    <location>
        <begin position="1161"/>
        <end position="1182"/>
    </location>
</feature>
<dbReference type="InterPro" id="IPR036640">
    <property type="entry name" value="ABC1_TM_sf"/>
</dbReference>
<feature type="transmembrane region" description="Helical" evidence="9">
    <location>
        <begin position="1087"/>
        <end position="1104"/>
    </location>
</feature>
<feature type="transmembrane region" description="Helical" evidence="9">
    <location>
        <begin position="24"/>
        <end position="43"/>
    </location>
</feature>
<dbReference type="PROSITE" id="PS50893">
    <property type="entry name" value="ABC_TRANSPORTER_2"/>
    <property type="match status" value="2"/>
</dbReference>
<evidence type="ECO:0000256" key="3">
    <source>
        <dbReference type="ARBA" id="ARBA00022692"/>
    </source>
</evidence>
<dbReference type="Gene3D" id="1.20.1560.10">
    <property type="entry name" value="ABC transporter type 1, transmembrane domain"/>
    <property type="match status" value="2"/>
</dbReference>
<evidence type="ECO:0000256" key="5">
    <source>
        <dbReference type="ARBA" id="ARBA00022741"/>
    </source>
</evidence>
<feature type="transmembrane region" description="Helical" evidence="9">
    <location>
        <begin position="235"/>
        <end position="260"/>
    </location>
</feature>
<dbReference type="PANTHER" id="PTHR24223:SF353">
    <property type="entry name" value="ABC TRANSPORTER ATP-BINDING PROTEIN_PERMEASE VMR1-RELATED"/>
    <property type="match status" value="1"/>
</dbReference>